<feature type="transmembrane region" description="Helical" evidence="2">
    <location>
        <begin position="38"/>
        <end position="57"/>
    </location>
</feature>
<evidence type="ECO:0000313" key="5">
    <source>
        <dbReference type="Proteomes" id="UP001497392"/>
    </source>
</evidence>
<feature type="region of interest" description="Disordered" evidence="1">
    <location>
        <begin position="1"/>
        <end position="21"/>
    </location>
</feature>
<accession>A0ABP1G6J7</accession>
<dbReference type="InterPro" id="IPR029063">
    <property type="entry name" value="SAM-dependent_MTases_sf"/>
</dbReference>
<dbReference type="Gene3D" id="3.40.50.150">
    <property type="entry name" value="Vaccinia Virus protein VP39"/>
    <property type="match status" value="1"/>
</dbReference>
<evidence type="ECO:0000259" key="3">
    <source>
        <dbReference type="Pfam" id="PF05050"/>
    </source>
</evidence>
<dbReference type="PANTHER" id="PTHR34203">
    <property type="entry name" value="METHYLTRANSFERASE, FKBM FAMILY PROTEIN"/>
    <property type="match status" value="1"/>
</dbReference>
<name>A0ABP1G6J7_9CHLO</name>
<dbReference type="InterPro" id="IPR006342">
    <property type="entry name" value="FkbM_mtfrase"/>
</dbReference>
<keyword evidence="2" id="KW-0472">Membrane</keyword>
<keyword evidence="2" id="KW-0812">Transmembrane</keyword>
<protein>
    <submittedName>
        <fullName evidence="4">G10920 protein</fullName>
    </submittedName>
</protein>
<dbReference type="PANTHER" id="PTHR34203:SF13">
    <property type="entry name" value="EXPRESSED PROTEIN"/>
    <property type="match status" value="1"/>
</dbReference>
<keyword evidence="5" id="KW-1185">Reference proteome</keyword>
<keyword evidence="2" id="KW-1133">Transmembrane helix</keyword>
<dbReference type="Pfam" id="PF05050">
    <property type="entry name" value="Methyltransf_21"/>
    <property type="match status" value="1"/>
</dbReference>
<proteinExistence type="predicted"/>
<sequence>MRSSPQQQFHRSSTSPGYRARPQDAKQLAFLRKTGCKLTLSLLLAVAIAGLYILFLGPEEDGRAPEQSISFGSGSVQHIPAASGTTLPGAPLEGASPLLHRFPWELDFVNSTVCSDKCEGHAKDGVCDDGREGRGKVFCDLGTDCSDCGPWIHLHLRGEEVATPVQALSAMGIDVYTRHTRTLPSFLMPFTNPKHDVDVSGQMHVNGHIEIGLTQVWYTILHGQCMSSSKDGLHSSLHSRLVLDIGSNFGYYSLYAAAHGCRVVAWEPVPKFRHFIDLGMQLNHFQPQVLVRPTAVADQNGGSYTLKVPQRGIWGTASIGGGNIDAAIDNEGAYELVEVAGERIDSLIRENVLLIKLDVEGFEPTAFRSSSGLLDHYRVQNVVMEYSPGVYDRAQRWDDYTDWPAMLLSLAAKNFTLLHMRDDLVGVPLLGVSFTGHLPVLEEITSENLQYDVRDAQQLASRTMGCSPPKELSEEWPLHWDGCNYIPEDLHPKSFRGYFGHNTNVWATRNTSLVQVGGPVGVQALNQSGYDWYSRSQAYGMGRRECRNVEPQLQVRHRCRCSDLAICGKEAQMVERLAAEGTLVPNALPQSLAAIRN</sequence>
<evidence type="ECO:0000256" key="2">
    <source>
        <dbReference type="SAM" id="Phobius"/>
    </source>
</evidence>
<reference evidence="4 5" key="1">
    <citation type="submission" date="2024-06" db="EMBL/GenBank/DDBJ databases">
        <authorList>
            <person name="Kraege A."/>
            <person name="Thomma B."/>
        </authorList>
    </citation>
    <scope>NUCLEOTIDE SEQUENCE [LARGE SCALE GENOMIC DNA]</scope>
</reference>
<dbReference type="InterPro" id="IPR052514">
    <property type="entry name" value="SAM-dependent_MTase"/>
</dbReference>
<feature type="compositionally biased region" description="Polar residues" evidence="1">
    <location>
        <begin position="1"/>
        <end position="16"/>
    </location>
</feature>
<dbReference type="EMBL" id="CAXHTA020000017">
    <property type="protein sequence ID" value="CAL5227879.1"/>
    <property type="molecule type" value="Genomic_DNA"/>
</dbReference>
<dbReference type="NCBIfam" id="TIGR01444">
    <property type="entry name" value="fkbM_fam"/>
    <property type="match status" value="1"/>
</dbReference>
<organism evidence="4 5">
    <name type="scientific">Coccomyxa viridis</name>
    <dbReference type="NCBI Taxonomy" id="1274662"/>
    <lineage>
        <taxon>Eukaryota</taxon>
        <taxon>Viridiplantae</taxon>
        <taxon>Chlorophyta</taxon>
        <taxon>core chlorophytes</taxon>
        <taxon>Trebouxiophyceae</taxon>
        <taxon>Trebouxiophyceae incertae sedis</taxon>
        <taxon>Coccomyxaceae</taxon>
        <taxon>Coccomyxa</taxon>
    </lineage>
</organism>
<dbReference type="Proteomes" id="UP001497392">
    <property type="component" value="Unassembled WGS sequence"/>
</dbReference>
<comment type="caution">
    <text evidence="4">The sequence shown here is derived from an EMBL/GenBank/DDBJ whole genome shotgun (WGS) entry which is preliminary data.</text>
</comment>
<feature type="domain" description="Methyltransferase FkbM" evidence="3">
    <location>
        <begin position="244"/>
        <end position="404"/>
    </location>
</feature>
<gene>
    <name evidence="4" type="primary">g10920</name>
    <name evidence="4" type="ORF">VP750_LOCUS9785</name>
</gene>
<evidence type="ECO:0000256" key="1">
    <source>
        <dbReference type="SAM" id="MobiDB-lite"/>
    </source>
</evidence>
<dbReference type="SUPFAM" id="SSF53335">
    <property type="entry name" value="S-adenosyl-L-methionine-dependent methyltransferases"/>
    <property type="match status" value="1"/>
</dbReference>
<evidence type="ECO:0000313" key="4">
    <source>
        <dbReference type="EMBL" id="CAL5227879.1"/>
    </source>
</evidence>